<keyword evidence="3 9" id="KW-0808">Transferase</keyword>
<evidence type="ECO:0000256" key="7">
    <source>
        <dbReference type="ARBA" id="ARBA00047597"/>
    </source>
</evidence>
<dbReference type="Gene3D" id="1.25.40.10">
    <property type="entry name" value="Tetratricopeptide repeat domain"/>
    <property type="match status" value="3"/>
</dbReference>
<dbReference type="Proteomes" id="UP000663824">
    <property type="component" value="Unassembled WGS sequence"/>
</dbReference>
<feature type="repeat" description="TPR" evidence="8">
    <location>
        <begin position="713"/>
        <end position="746"/>
    </location>
</feature>
<feature type="repeat" description="TPR" evidence="8">
    <location>
        <begin position="754"/>
        <end position="787"/>
    </location>
</feature>
<dbReference type="Pfam" id="PF13424">
    <property type="entry name" value="TPR_12"/>
    <property type="match status" value="4"/>
</dbReference>
<feature type="repeat" description="TPR" evidence="8">
    <location>
        <begin position="466"/>
        <end position="499"/>
    </location>
</feature>
<dbReference type="EC" id="2.4.2.31" evidence="9"/>
<evidence type="ECO:0000256" key="3">
    <source>
        <dbReference type="ARBA" id="ARBA00022679"/>
    </source>
</evidence>
<dbReference type="GO" id="GO:0016779">
    <property type="term" value="F:nucleotidyltransferase activity"/>
    <property type="evidence" value="ECO:0007669"/>
    <property type="project" value="UniProtKB-KW"/>
</dbReference>
<protein>
    <recommendedName>
        <fullName evidence="9">NAD(P)(+)--arginine ADP-ribosyltransferase</fullName>
        <ecNumber evidence="9">2.4.2.31</ecNumber>
    </recommendedName>
    <alternativeName>
        <fullName evidence="9">Mono(ADP-ribosyl)transferase</fullName>
    </alternativeName>
</protein>
<keyword evidence="9" id="KW-0520">NAD</keyword>
<dbReference type="Pfam" id="PF01129">
    <property type="entry name" value="ART"/>
    <property type="match status" value="1"/>
</dbReference>
<dbReference type="PROSITE" id="PS51996">
    <property type="entry name" value="TR_MART"/>
    <property type="match status" value="1"/>
</dbReference>
<keyword evidence="6 8" id="KW-0802">TPR repeat</keyword>
<keyword evidence="4" id="KW-0548">Nucleotidyltransferase</keyword>
<evidence type="ECO:0000256" key="2">
    <source>
        <dbReference type="ARBA" id="ARBA00022676"/>
    </source>
</evidence>
<dbReference type="InterPro" id="IPR011990">
    <property type="entry name" value="TPR-like_helical_dom_sf"/>
</dbReference>
<evidence type="ECO:0000313" key="11">
    <source>
        <dbReference type="Proteomes" id="UP000663824"/>
    </source>
</evidence>
<evidence type="ECO:0000256" key="6">
    <source>
        <dbReference type="ARBA" id="ARBA00022803"/>
    </source>
</evidence>
<proteinExistence type="inferred from homology"/>
<dbReference type="SUPFAM" id="SSF48452">
    <property type="entry name" value="TPR-like"/>
    <property type="match status" value="2"/>
</dbReference>
<dbReference type="AlphaFoldDB" id="A0A816RV07"/>
<dbReference type="PROSITE" id="PS50005">
    <property type="entry name" value="TPR"/>
    <property type="match status" value="9"/>
</dbReference>
<reference evidence="10" key="1">
    <citation type="submission" date="2021-02" db="EMBL/GenBank/DDBJ databases">
        <authorList>
            <person name="Nowell W R."/>
        </authorList>
    </citation>
    <scope>NUCLEOTIDE SEQUENCE</scope>
</reference>
<keyword evidence="2 9" id="KW-0328">Glycosyltransferase</keyword>
<keyword evidence="5" id="KW-0677">Repeat</keyword>
<feature type="repeat" description="TPR" evidence="8">
    <location>
        <begin position="671"/>
        <end position="704"/>
    </location>
</feature>
<evidence type="ECO:0000256" key="8">
    <source>
        <dbReference type="PROSITE-ProRule" id="PRU00339"/>
    </source>
</evidence>
<gene>
    <name evidence="10" type="ORF">MBJ925_LOCUS17787</name>
</gene>
<dbReference type="PANTHER" id="PTHR45641:SF19">
    <property type="entry name" value="NEPHROCYSTIN-3"/>
    <property type="match status" value="1"/>
</dbReference>
<sequence length="851" mass="98495">MDNNEPFIVNNIDNFRHSTETESVADSSSNYAQYRTKQVSTLSKEVITKSTTTTPETSSEALRTRRRRIMQNFLLVWLDININKSNDDFQHSFTQLRTIVNTLEYFSDADKCVEYLRSLENEKAFIIICGTFSENIVSLVHELPQVDTIFGLYSNNEQQQEWSKEWPKVEGVHDSIQSVCISLKNVALKSDHNAIPMSFVPEQIIAATTSGEQNLDRLDPSYMYSMLFKDILFEIEEDETKAMNDLVTYYHNQDISEVTLEKFQREYLQNSPVWCYTRATFLFGTLNKALRLLDMETMIKMGFFIRNLHRQLQRLHKEQSRTLAENFIVYRGQVLTQKDFQRLLGTKGGLLSFNNFLSTSKQKDVAMFFAPSAPYENEDIVGVLFLITVDQSRVLASSNSFAVIDDYSAHPQEEEILFTMHTVFRVVDIKQVDSNNRLWEVQLTMTSDNDPQLAALSHRMKEEINGKGWHRMGKLMLQVGHFNQAEELYNELLENASDDGDKGFIYNQLGEAKLYQGKYNEAALFYEKSLELCQRTVPEDHPDLTASYHCIALVYDSMGDYSKALEFYEKAHQIYEKAVPPNQFDLAISFNNIGLVYYNMGDYARALEFYEKANKINQQTLPANHPHIAADYNNIGLVYNMMGEYSKALEFSVKDLEIMRKTLPSNHPDIAMSYSSLGKIYRNMKNYSNALTYFEESLTIREQALAETHPSRAVTYSDIGDVHRLMGEYEKALTFHQKSLKIQENVKCNPLECARTYKNLGETYREMSDYVTALTYFQKGLKIYEEKLSKNHSDFAVIYHSMAKLYFSTGEYTRAMENVQQAVDIGQKKLSSSHPHLLEYRETFEKIRKTH</sequence>
<accession>A0A816RV07</accession>
<comment type="caution">
    <text evidence="10">The sequence shown here is derived from an EMBL/GenBank/DDBJ whole genome shotgun (WGS) entry which is preliminary data.</text>
</comment>
<feature type="repeat" description="TPR" evidence="8">
    <location>
        <begin position="796"/>
        <end position="829"/>
    </location>
</feature>
<dbReference type="EMBL" id="CAJNRE010008862">
    <property type="protein sequence ID" value="CAF2076977.1"/>
    <property type="molecule type" value="Genomic_DNA"/>
</dbReference>
<dbReference type="InterPro" id="IPR019734">
    <property type="entry name" value="TPR_rpt"/>
</dbReference>
<dbReference type="InterPro" id="IPR000768">
    <property type="entry name" value="ART"/>
</dbReference>
<dbReference type="PANTHER" id="PTHR45641">
    <property type="entry name" value="TETRATRICOPEPTIDE REPEAT PROTEIN (AFU_ORTHOLOGUE AFUA_6G03870)"/>
    <property type="match status" value="1"/>
</dbReference>
<organism evidence="10 11">
    <name type="scientific">Rotaria magnacalcarata</name>
    <dbReference type="NCBI Taxonomy" id="392030"/>
    <lineage>
        <taxon>Eukaryota</taxon>
        <taxon>Metazoa</taxon>
        <taxon>Spiralia</taxon>
        <taxon>Gnathifera</taxon>
        <taxon>Rotifera</taxon>
        <taxon>Eurotatoria</taxon>
        <taxon>Bdelloidea</taxon>
        <taxon>Philodinida</taxon>
        <taxon>Philodinidae</taxon>
        <taxon>Rotaria</taxon>
    </lineage>
</organism>
<comment type="similarity">
    <text evidence="1 9">Belongs to the Arg-specific ADP-ribosyltransferase family.</text>
</comment>
<comment type="catalytic activity">
    <reaction evidence="7 9">
        <text>L-arginyl-[protein] + NAD(+) = N(omega)-(ADP-D-ribosyl)-L-arginyl-[protein] + nicotinamide + H(+)</text>
        <dbReference type="Rhea" id="RHEA:19149"/>
        <dbReference type="Rhea" id="RHEA-COMP:10532"/>
        <dbReference type="Rhea" id="RHEA-COMP:15087"/>
        <dbReference type="ChEBI" id="CHEBI:15378"/>
        <dbReference type="ChEBI" id="CHEBI:17154"/>
        <dbReference type="ChEBI" id="CHEBI:29965"/>
        <dbReference type="ChEBI" id="CHEBI:57540"/>
        <dbReference type="ChEBI" id="CHEBI:142554"/>
        <dbReference type="EC" id="2.4.2.31"/>
    </reaction>
</comment>
<name>A0A816RV07_9BILA</name>
<keyword evidence="9" id="KW-0521">NADP</keyword>
<evidence type="ECO:0000256" key="9">
    <source>
        <dbReference type="RuleBase" id="RU361228"/>
    </source>
</evidence>
<dbReference type="SMART" id="SM00028">
    <property type="entry name" value="TPR"/>
    <property type="match status" value="9"/>
</dbReference>
<feature type="repeat" description="TPR" evidence="8">
    <location>
        <begin position="503"/>
        <end position="536"/>
    </location>
</feature>
<evidence type="ECO:0000256" key="1">
    <source>
        <dbReference type="ARBA" id="ARBA00009558"/>
    </source>
</evidence>
<dbReference type="SUPFAM" id="SSF56399">
    <property type="entry name" value="ADP-ribosylation"/>
    <property type="match status" value="1"/>
</dbReference>
<evidence type="ECO:0000313" key="10">
    <source>
        <dbReference type="EMBL" id="CAF2076977.1"/>
    </source>
</evidence>
<dbReference type="Gene3D" id="3.90.176.10">
    <property type="entry name" value="Toxin ADP-ribosyltransferase, Chain A, domain 1"/>
    <property type="match status" value="1"/>
</dbReference>
<evidence type="ECO:0000256" key="5">
    <source>
        <dbReference type="ARBA" id="ARBA00022737"/>
    </source>
</evidence>
<feature type="repeat" description="TPR" evidence="8">
    <location>
        <begin position="545"/>
        <end position="578"/>
    </location>
</feature>
<dbReference type="PROSITE" id="PS50293">
    <property type="entry name" value="TPR_REGION"/>
    <property type="match status" value="1"/>
</dbReference>
<feature type="repeat" description="TPR" evidence="8">
    <location>
        <begin position="629"/>
        <end position="662"/>
    </location>
</feature>
<feature type="repeat" description="TPR" evidence="8">
    <location>
        <begin position="587"/>
        <end position="620"/>
    </location>
</feature>
<dbReference type="GO" id="GO:0106274">
    <property type="term" value="F:NAD+-protein-arginine ADP-ribosyltransferase activity"/>
    <property type="evidence" value="ECO:0007669"/>
    <property type="project" value="UniProtKB-EC"/>
</dbReference>
<evidence type="ECO:0000256" key="4">
    <source>
        <dbReference type="ARBA" id="ARBA00022695"/>
    </source>
</evidence>